<accession>A0A7S9Q9R5</accession>
<evidence type="ECO:0000313" key="1">
    <source>
        <dbReference type="EMBL" id="QPH50557.1"/>
    </source>
</evidence>
<dbReference type="RefSeq" id="WP_196110536.1">
    <property type="nucleotide sequence ID" value="NZ_CP064946.1"/>
</dbReference>
<name>A0A7S9Q9R5_9PSED</name>
<proteinExistence type="predicted"/>
<dbReference type="Proteomes" id="UP000594430">
    <property type="component" value="Chromosome"/>
</dbReference>
<evidence type="ECO:0000313" key="2">
    <source>
        <dbReference type="Proteomes" id="UP000594430"/>
    </source>
</evidence>
<gene>
    <name evidence="1" type="ORF">IZU98_07605</name>
</gene>
<protein>
    <submittedName>
        <fullName evidence="1">Uncharacterized protein</fullName>
    </submittedName>
</protein>
<dbReference type="EMBL" id="CP064946">
    <property type="protein sequence ID" value="QPH50557.1"/>
    <property type="molecule type" value="Genomic_DNA"/>
</dbReference>
<organism evidence="1 2">
    <name type="scientific">Pseudomonas fulva</name>
    <dbReference type="NCBI Taxonomy" id="47880"/>
    <lineage>
        <taxon>Bacteria</taxon>
        <taxon>Pseudomonadati</taxon>
        <taxon>Pseudomonadota</taxon>
        <taxon>Gammaproteobacteria</taxon>
        <taxon>Pseudomonadales</taxon>
        <taxon>Pseudomonadaceae</taxon>
        <taxon>Pseudomonas</taxon>
    </lineage>
</organism>
<dbReference type="AlphaFoldDB" id="A0A7S9Q9R5"/>
<sequence length="108" mass="12539">MGYCKICDILFCVFLMFAFVLYVNPKAFSAKAIEEARALNAQHQKQLEAQRKQDAIIYACINQTNIDLSRKLHNKAGAYTLAVKETYSFKNGQCEKKTYEYYLDGWYN</sequence>
<reference evidence="1 2" key="1">
    <citation type="submission" date="2020-11" db="EMBL/GenBank/DDBJ databases">
        <title>Pseudomonas fulva producing VIM-24.</title>
        <authorList>
            <person name="Liu S."/>
        </authorList>
    </citation>
    <scope>NUCLEOTIDE SEQUENCE [LARGE SCALE GENOMIC DNA]</scope>
    <source>
        <strain evidence="1 2">ZDHY414</strain>
    </source>
</reference>